<dbReference type="PROSITE" id="PS51352">
    <property type="entry name" value="THIOREDOXIN_2"/>
    <property type="match status" value="1"/>
</dbReference>
<name>A0A1N6HG39_9FLAO</name>
<feature type="domain" description="Thioredoxin" evidence="2">
    <location>
        <begin position="9"/>
        <end position="165"/>
    </location>
</feature>
<dbReference type="GO" id="GO:0016491">
    <property type="term" value="F:oxidoreductase activity"/>
    <property type="evidence" value="ECO:0007669"/>
    <property type="project" value="InterPro"/>
</dbReference>
<dbReference type="InterPro" id="IPR013766">
    <property type="entry name" value="Thioredoxin_domain"/>
</dbReference>
<dbReference type="RefSeq" id="WP_228418715.1">
    <property type="nucleotide sequence ID" value="NZ_FSRQ01000002.1"/>
</dbReference>
<dbReference type="InterPro" id="IPR036249">
    <property type="entry name" value="Thioredoxin-like_sf"/>
</dbReference>
<dbReference type="STRING" id="59733.SAMN05421769_2484"/>
<dbReference type="InterPro" id="IPR017937">
    <property type="entry name" value="Thioredoxin_CS"/>
</dbReference>
<gene>
    <name evidence="3" type="ORF">SAMN05421769_2484</name>
</gene>
<dbReference type="CDD" id="cd02966">
    <property type="entry name" value="TlpA_like_family"/>
    <property type="match status" value="1"/>
</dbReference>
<dbReference type="PROSITE" id="PS00194">
    <property type="entry name" value="THIOREDOXIN_1"/>
    <property type="match status" value="1"/>
</dbReference>
<evidence type="ECO:0000259" key="2">
    <source>
        <dbReference type="PROSITE" id="PS51352"/>
    </source>
</evidence>
<dbReference type="GO" id="GO:0016209">
    <property type="term" value="F:antioxidant activity"/>
    <property type="evidence" value="ECO:0007669"/>
    <property type="project" value="InterPro"/>
</dbReference>
<dbReference type="InterPro" id="IPR000866">
    <property type="entry name" value="AhpC/TSA"/>
</dbReference>
<evidence type="ECO:0000313" key="4">
    <source>
        <dbReference type="Proteomes" id="UP000184782"/>
    </source>
</evidence>
<dbReference type="Pfam" id="PF00578">
    <property type="entry name" value="AhpC-TSA"/>
    <property type="match status" value="1"/>
</dbReference>
<dbReference type="EMBL" id="FSRQ01000002">
    <property type="protein sequence ID" value="SIO18722.1"/>
    <property type="molecule type" value="Genomic_DNA"/>
</dbReference>
<dbReference type="AlphaFoldDB" id="A0A1N6HG39"/>
<dbReference type="PANTHER" id="PTHR42852">
    <property type="entry name" value="THIOL:DISULFIDE INTERCHANGE PROTEIN DSBE"/>
    <property type="match status" value="1"/>
</dbReference>
<dbReference type="PANTHER" id="PTHR42852:SF17">
    <property type="entry name" value="THIOREDOXIN-LIKE PROTEIN HI_1115"/>
    <property type="match status" value="1"/>
</dbReference>
<dbReference type="InterPro" id="IPR050553">
    <property type="entry name" value="Thioredoxin_ResA/DsbE_sf"/>
</dbReference>
<keyword evidence="1" id="KW-0676">Redox-active center</keyword>
<protein>
    <submittedName>
        <fullName evidence="3">Thioredoxin-like</fullName>
    </submittedName>
</protein>
<organism evidence="3 4">
    <name type="scientific">Chryseobacterium scophthalmum</name>
    <dbReference type="NCBI Taxonomy" id="59733"/>
    <lineage>
        <taxon>Bacteria</taxon>
        <taxon>Pseudomonadati</taxon>
        <taxon>Bacteroidota</taxon>
        <taxon>Flavobacteriia</taxon>
        <taxon>Flavobacteriales</taxon>
        <taxon>Weeksellaceae</taxon>
        <taxon>Chryseobacterium group</taxon>
        <taxon>Chryseobacterium</taxon>
    </lineage>
</organism>
<dbReference type="Proteomes" id="UP000184782">
    <property type="component" value="Unassembled WGS sequence"/>
</dbReference>
<evidence type="ECO:0000256" key="1">
    <source>
        <dbReference type="ARBA" id="ARBA00023284"/>
    </source>
</evidence>
<evidence type="ECO:0000313" key="3">
    <source>
        <dbReference type="EMBL" id="SIO18722.1"/>
    </source>
</evidence>
<keyword evidence="4" id="KW-1185">Reference proteome</keyword>
<dbReference type="Gene3D" id="3.40.30.10">
    <property type="entry name" value="Glutaredoxin"/>
    <property type="match status" value="1"/>
</dbReference>
<accession>A0A1N6HG39</accession>
<proteinExistence type="predicted"/>
<reference evidence="4" key="1">
    <citation type="submission" date="2016-12" db="EMBL/GenBank/DDBJ databases">
        <authorList>
            <person name="Varghese N."/>
            <person name="Submissions S."/>
        </authorList>
    </citation>
    <scope>NUCLEOTIDE SEQUENCE [LARGE SCALE GENOMIC DNA]</scope>
    <source>
        <strain evidence="4">DSM 16779</strain>
    </source>
</reference>
<sequence length="165" mass="19528">MKKILSFSALIFSMSFYFSQEQIIVNDVPMIKYEVLEKKIQEEKDVLLVLNFWSTTCAPCVKELPDFMEVNNKYKDNPKFKMLLVSLDRPKDKERVVQFIKNKKLTAEVILLDDIKRMNTWIPRFEKNWDGNIPVTIVYKNSEKVHFNDGEMTKVELENVITKNL</sequence>
<dbReference type="SUPFAM" id="SSF52833">
    <property type="entry name" value="Thioredoxin-like"/>
    <property type="match status" value="1"/>
</dbReference>